<evidence type="ECO:0000313" key="11">
    <source>
        <dbReference type="EMBL" id="AWD32762.1"/>
    </source>
</evidence>
<dbReference type="Gene3D" id="3.20.20.60">
    <property type="entry name" value="Phosphoenolpyruvate-binding domains"/>
    <property type="match status" value="1"/>
</dbReference>
<dbReference type="InterPro" id="IPR015813">
    <property type="entry name" value="Pyrv/PenolPyrv_kinase-like_dom"/>
</dbReference>
<feature type="binding site" evidence="7 9">
    <location>
        <position position="85"/>
    </location>
    <ligand>
        <name>3-methyl-2-oxobutanoate</name>
        <dbReference type="ChEBI" id="CHEBI:11851"/>
    </ligand>
</feature>
<comment type="subcellular location">
    <subcellularLocation>
        <location evidence="7">Cytoplasm</location>
    </subcellularLocation>
</comment>
<gene>
    <name evidence="7 11" type="primary">panB</name>
    <name evidence="11" type="ORF">CKSOR_00661</name>
</gene>
<dbReference type="NCBIfam" id="NF001452">
    <property type="entry name" value="PRK00311.1"/>
    <property type="match status" value="1"/>
</dbReference>
<evidence type="ECO:0000256" key="9">
    <source>
        <dbReference type="PIRSR" id="PIRSR000388-2"/>
    </source>
</evidence>
<comment type="cofactor">
    <cofactor evidence="7 10">
        <name>Mg(2+)</name>
        <dbReference type="ChEBI" id="CHEBI:18420"/>
    </cofactor>
    <text evidence="7 10">Binds 1 Mg(2+) ion per subunit.</text>
</comment>
<dbReference type="HAMAP" id="MF_00156">
    <property type="entry name" value="PanB"/>
    <property type="match status" value="1"/>
</dbReference>
<dbReference type="UniPathway" id="UPA00028">
    <property type="reaction ID" value="UER00003"/>
</dbReference>
<sequence length="269" mass="29926">MNLKIRKNKDFIKNSKGIRRLVAVSSYTAIMAKLIDDYVDVILVGDSLGMILYGYDNTLSVTLDMMINHGKAVVNSSKKAFVVVDLPFGSYQSSKSQAFESASKIISLTGANAVKLEGGIEMSKTIQFLTERGIPVFGHIGLMPQYFNSYGGFKCQGNNQYEEDKIFQDALELENSGAIALIVECTFENISRRIAEQLKIPVIGIGASPYCDGQVLVAADILGLNMDFNPKFVQKYENLSIKIKEAIFNFSEDVRKNKFPKNEHCFIKN</sequence>
<feature type="binding site" evidence="7 10">
    <location>
        <position position="85"/>
    </location>
    <ligand>
        <name>Mg(2+)</name>
        <dbReference type="ChEBI" id="CHEBI:18420"/>
    </ligand>
</feature>
<keyword evidence="7 10" id="KW-0479">Metal-binding</keyword>
<comment type="similarity">
    <text evidence="2 7">Belongs to the PanB family.</text>
</comment>
<dbReference type="InterPro" id="IPR003700">
    <property type="entry name" value="Pantoate_hydroxy_MeTrfase"/>
</dbReference>
<dbReference type="EMBL" id="CP025628">
    <property type="protein sequence ID" value="AWD32762.1"/>
    <property type="molecule type" value="Genomic_DNA"/>
</dbReference>
<evidence type="ECO:0000256" key="3">
    <source>
        <dbReference type="ARBA" id="ARBA00011424"/>
    </source>
</evidence>
<evidence type="ECO:0000256" key="7">
    <source>
        <dbReference type="HAMAP-Rule" id="MF_00156"/>
    </source>
</evidence>
<dbReference type="CDD" id="cd06557">
    <property type="entry name" value="KPHMT-like"/>
    <property type="match status" value="1"/>
</dbReference>
<dbReference type="PIRSF" id="PIRSF000388">
    <property type="entry name" value="Pantoate_hydroxy_MeTrfase"/>
    <property type="match status" value="1"/>
</dbReference>
<dbReference type="RefSeq" id="WP_108674153.1">
    <property type="nucleotide sequence ID" value="NZ_CP025628.1"/>
</dbReference>
<evidence type="ECO:0000256" key="8">
    <source>
        <dbReference type="PIRSR" id="PIRSR000388-1"/>
    </source>
</evidence>
<feature type="binding site" evidence="7 10">
    <location>
        <position position="117"/>
    </location>
    <ligand>
        <name>Mg(2+)</name>
        <dbReference type="ChEBI" id="CHEBI:18420"/>
    </ligand>
</feature>
<accession>A0A3S7JAR2</accession>
<dbReference type="KEGG" id="kso:CKSOR_00661"/>
<dbReference type="FunFam" id="3.20.20.60:FF:000003">
    <property type="entry name" value="3-methyl-2-oxobutanoate hydroxymethyltransferase"/>
    <property type="match status" value="1"/>
</dbReference>
<protein>
    <recommendedName>
        <fullName evidence="7">3-methyl-2-oxobutanoate hydroxymethyltransferase</fullName>
        <ecNumber evidence="7">2.1.2.11</ecNumber>
    </recommendedName>
    <alternativeName>
        <fullName evidence="7">Ketopantoate hydroxymethyltransferase</fullName>
        <shortName evidence="7">KPHMT</shortName>
    </alternativeName>
</protein>
<keyword evidence="12" id="KW-1185">Reference proteome</keyword>
<feature type="binding site" evidence="7 10">
    <location>
        <position position="46"/>
    </location>
    <ligand>
        <name>Mg(2+)</name>
        <dbReference type="ChEBI" id="CHEBI:18420"/>
    </ligand>
</feature>
<dbReference type="Pfam" id="PF02548">
    <property type="entry name" value="Pantoate_transf"/>
    <property type="match status" value="1"/>
</dbReference>
<dbReference type="GO" id="GO:0000287">
    <property type="term" value="F:magnesium ion binding"/>
    <property type="evidence" value="ECO:0007669"/>
    <property type="project" value="TreeGrafter"/>
</dbReference>
<keyword evidence="11" id="KW-0489">Methyltransferase</keyword>
<dbReference type="PANTHER" id="PTHR20881:SF0">
    <property type="entry name" value="3-METHYL-2-OXOBUTANOATE HYDROXYMETHYLTRANSFERASE"/>
    <property type="match status" value="1"/>
</dbReference>
<evidence type="ECO:0000256" key="6">
    <source>
        <dbReference type="ARBA" id="ARBA00056497"/>
    </source>
</evidence>
<dbReference type="PANTHER" id="PTHR20881">
    <property type="entry name" value="3-METHYL-2-OXOBUTANOATE HYDROXYMETHYLTRANSFERASE"/>
    <property type="match status" value="1"/>
</dbReference>
<feature type="active site" description="Proton acceptor" evidence="7 8">
    <location>
        <position position="184"/>
    </location>
</feature>
<name>A0A3S7JAR2_9PROT</name>
<comment type="subunit">
    <text evidence="3 7">Homodecamer; pentamer of dimers.</text>
</comment>
<keyword evidence="5 7" id="KW-0808">Transferase</keyword>
<keyword evidence="7" id="KW-0963">Cytoplasm</keyword>
<feature type="binding site" evidence="7 9">
    <location>
        <begin position="46"/>
        <end position="47"/>
    </location>
    <ligand>
        <name>3-methyl-2-oxobutanoate</name>
        <dbReference type="ChEBI" id="CHEBI:11851"/>
    </ligand>
</feature>
<evidence type="ECO:0000313" key="12">
    <source>
        <dbReference type="Proteomes" id="UP000266796"/>
    </source>
</evidence>
<evidence type="ECO:0000256" key="10">
    <source>
        <dbReference type="PIRSR" id="PIRSR000388-3"/>
    </source>
</evidence>
<comment type="pathway">
    <text evidence="1 7">Cofactor biosynthesis; (R)-pantothenate biosynthesis; (R)-pantoate from 3-methyl-2-oxobutanoate: step 1/2.</text>
</comment>
<evidence type="ECO:0000256" key="2">
    <source>
        <dbReference type="ARBA" id="ARBA00008676"/>
    </source>
</evidence>
<proteinExistence type="inferred from homology"/>
<dbReference type="NCBIfam" id="TIGR00222">
    <property type="entry name" value="panB"/>
    <property type="match status" value="1"/>
</dbReference>
<dbReference type="SUPFAM" id="SSF51621">
    <property type="entry name" value="Phosphoenolpyruvate/pyruvate domain"/>
    <property type="match status" value="1"/>
</dbReference>
<dbReference type="GO" id="GO:0005737">
    <property type="term" value="C:cytoplasm"/>
    <property type="evidence" value="ECO:0007669"/>
    <property type="project" value="UniProtKB-SubCell"/>
</dbReference>
<dbReference type="EC" id="2.1.2.11" evidence="7"/>
<evidence type="ECO:0000256" key="1">
    <source>
        <dbReference type="ARBA" id="ARBA00005033"/>
    </source>
</evidence>
<evidence type="ECO:0000256" key="4">
    <source>
        <dbReference type="ARBA" id="ARBA00022655"/>
    </source>
</evidence>
<comment type="catalytic activity">
    <reaction evidence="7">
        <text>(6R)-5,10-methylene-5,6,7,8-tetrahydrofolate + 3-methyl-2-oxobutanoate + H2O = 2-dehydropantoate + (6S)-5,6,7,8-tetrahydrofolate</text>
        <dbReference type="Rhea" id="RHEA:11824"/>
        <dbReference type="ChEBI" id="CHEBI:11561"/>
        <dbReference type="ChEBI" id="CHEBI:11851"/>
        <dbReference type="ChEBI" id="CHEBI:15377"/>
        <dbReference type="ChEBI" id="CHEBI:15636"/>
        <dbReference type="ChEBI" id="CHEBI:57453"/>
        <dbReference type="EC" id="2.1.2.11"/>
    </reaction>
</comment>
<keyword evidence="7 10" id="KW-0460">Magnesium</keyword>
<comment type="function">
    <text evidence="6 7">Catalyzes the reversible reaction in which hydroxymethyl group from 5,10-methylenetetrahydrofolate is transferred onto alpha-ketoisovalerate to form ketopantoate.</text>
</comment>
<dbReference type="Proteomes" id="UP000266796">
    <property type="component" value="Chromosome"/>
</dbReference>
<dbReference type="GO" id="GO:0032259">
    <property type="term" value="P:methylation"/>
    <property type="evidence" value="ECO:0007669"/>
    <property type="project" value="UniProtKB-KW"/>
</dbReference>
<dbReference type="GO" id="GO:0008168">
    <property type="term" value="F:methyltransferase activity"/>
    <property type="evidence" value="ECO:0007669"/>
    <property type="project" value="UniProtKB-KW"/>
</dbReference>
<dbReference type="GO" id="GO:0003864">
    <property type="term" value="F:3-methyl-2-oxobutanoate hydroxymethyltransferase activity"/>
    <property type="evidence" value="ECO:0007669"/>
    <property type="project" value="UniProtKB-UniRule"/>
</dbReference>
<reference evidence="11 12" key="1">
    <citation type="journal article" date="2018" name="Parasitology">
        <title>The reduced genome of Candidatus Kinetoplastibacterium sorsogonicusi, the endosymbiont of Kentomonas sorsogonicus (Trypanosomatidae): loss of the haem-synthesis pathway.</title>
        <authorList>
            <person name="Silva F.M."/>
            <person name="Kostygov A.Y."/>
            <person name="Spodareva V.V."/>
            <person name="Butenko A."/>
            <person name="Tossou R."/>
            <person name="Lukes J."/>
            <person name="Yurchenko V."/>
            <person name="Alves J.M.P."/>
        </authorList>
    </citation>
    <scope>NUCLEOTIDE SEQUENCE [LARGE SCALE GENOMIC DNA]</scope>
    <source>
        <strain evidence="11 12">MF-08</strain>
    </source>
</reference>
<dbReference type="OrthoDB" id="9781789at2"/>
<dbReference type="AlphaFoldDB" id="A0A3S7JAR2"/>
<dbReference type="GO" id="GO:0015940">
    <property type="term" value="P:pantothenate biosynthetic process"/>
    <property type="evidence" value="ECO:0007669"/>
    <property type="project" value="UniProtKB-UniRule"/>
</dbReference>
<keyword evidence="4 7" id="KW-0566">Pantothenate biosynthesis</keyword>
<dbReference type="InterPro" id="IPR040442">
    <property type="entry name" value="Pyrv_kinase-like_dom_sf"/>
</dbReference>
<organism evidence="11 12">
    <name type="scientific">Candidatus Kinetoplastidibacterium kentomonadis</name>
    <dbReference type="NCBI Taxonomy" id="1576550"/>
    <lineage>
        <taxon>Bacteria</taxon>
        <taxon>Pseudomonadati</taxon>
        <taxon>Pseudomonadota</taxon>
        <taxon>Betaproteobacteria</taxon>
        <taxon>Candidatus Kinetoplastidibacterium</taxon>
    </lineage>
</organism>
<evidence type="ECO:0000256" key="5">
    <source>
        <dbReference type="ARBA" id="ARBA00022679"/>
    </source>
</evidence>
<feature type="binding site" evidence="7 9">
    <location>
        <position position="115"/>
    </location>
    <ligand>
        <name>3-methyl-2-oxobutanoate</name>
        <dbReference type="ChEBI" id="CHEBI:11851"/>
    </ligand>
</feature>